<gene>
    <name evidence="1" type="ORF">QR680_000494</name>
</gene>
<evidence type="ECO:0000313" key="2">
    <source>
        <dbReference type="Proteomes" id="UP001175271"/>
    </source>
</evidence>
<name>A0AA39GUZ6_9BILA</name>
<keyword evidence="2" id="KW-1185">Reference proteome</keyword>
<dbReference type="AlphaFoldDB" id="A0AA39GUZ6"/>
<evidence type="ECO:0000313" key="1">
    <source>
        <dbReference type="EMBL" id="KAK0393966.1"/>
    </source>
</evidence>
<sequence length="92" mass="10578">MSSAYEPKYDVFRRKKTCDTMEISRLSTTVCTMQSVHFSMQYCDAHDSAEAYTRTYQLCCEKARCTLHDLAFELCSLCTDDFDGLMTNLRGS</sequence>
<accession>A0AA39GUZ6</accession>
<reference evidence="1" key="1">
    <citation type="submission" date="2023-06" db="EMBL/GenBank/DDBJ databases">
        <title>Genomic analysis of the entomopathogenic nematode Steinernema hermaphroditum.</title>
        <authorList>
            <person name="Schwarz E.M."/>
            <person name="Heppert J.K."/>
            <person name="Baniya A."/>
            <person name="Schwartz H.T."/>
            <person name="Tan C.-H."/>
            <person name="Antoshechkin I."/>
            <person name="Sternberg P.W."/>
            <person name="Goodrich-Blair H."/>
            <person name="Dillman A.R."/>
        </authorList>
    </citation>
    <scope>NUCLEOTIDE SEQUENCE</scope>
    <source>
        <strain evidence="1">PS9179</strain>
        <tissue evidence="1">Whole animal</tissue>
    </source>
</reference>
<comment type="caution">
    <text evidence="1">The sequence shown here is derived from an EMBL/GenBank/DDBJ whole genome shotgun (WGS) entry which is preliminary data.</text>
</comment>
<dbReference type="EMBL" id="JAUCMV010000005">
    <property type="protein sequence ID" value="KAK0393966.1"/>
    <property type="molecule type" value="Genomic_DNA"/>
</dbReference>
<dbReference type="Proteomes" id="UP001175271">
    <property type="component" value="Unassembled WGS sequence"/>
</dbReference>
<proteinExistence type="predicted"/>
<organism evidence="1 2">
    <name type="scientific">Steinernema hermaphroditum</name>
    <dbReference type="NCBI Taxonomy" id="289476"/>
    <lineage>
        <taxon>Eukaryota</taxon>
        <taxon>Metazoa</taxon>
        <taxon>Ecdysozoa</taxon>
        <taxon>Nematoda</taxon>
        <taxon>Chromadorea</taxon>
        <taxon>Rhabditida</taxon>
        <taxon>Tylenchina</taxon>
        <taxon>Panagrolaimomorpha</taxon>
        <taxon>Strongyloidoidea</taxon>
        <taxon>Steinernematidae</taxon>
        <taxon>Steinernema</taxon>
    </lineage>
</organism>
<protein>
    <submittedName>
        <fullName evidence="1">Uncharacterized protein</fullName>
    </submittedName>
</protein>